<name>A0A417XU27_9ACTN</name>
<evidence type="ECO:0000256" key="1">
    <source>
        <dbReference type="ARBA" id="ARBA00022679"/>
    </source>
</evidence>
<protein>
    <submittedName>
        <fullName evidence="7">2-phospho-L-lactate guanylyltransferase</fullName>
        <ecNumber evidence="7">2.7.7.68</ecNumber>
    </submittedName>
</protein>
<evidence type="ECO:0000313" key="8">
    <source>
        <dbReference type="Proteomes" id="UP000283644"/>
    </source>
</evidence>
<evidence type="ECO:0000313" key="7">
    <source>
        <dbReference type="EMBL" id="RHW23805.1"/>
    </source>
</evidence>
<keyword evidence="4" id="KW-0342">GTP-binding</keyword>
<accession>A0A417XU27</accession>
<organism evidence="7 8">
    <name type="scientific">Nocardioides immobilis</name>
    <dbReference type="NCBI Taxonomy" id="2049295"/>
    <lineage>
        <taxon>Bacteria</taxon>
        <taxon>Bacillati</taxon>
        <taxon>Actinomycetota</taxon>
        <taxon>Actinomycetes</taxon>
        <taxon>Propionibacteriales</taxon>
        <taxon>Nocardioidaceae</taxon>
        <taxon>Nocardioides</taxon>
    </lineage>
</organism>
<evidence type="ECO:0000259" key="6">
    <source>
        <dbReference type="Pfam" id="PF12804"/>
    </source>
</evidence>
<feature type="region of interest" description="Disordered" evidence="5">
    <location>
        <begin position="1"/>
        <end position="58"/>
    </location>
</feature>
<evidence type="ECO:0000256" key="2">
    <source>
        <dbReference type="ARBA" id="ARBA00022695"/>
    </source>
</evidence>
<reference evidence="7 8" key="1">
    <citation type="submission" date="2018-09" db="EMBL/GenBank/DDBJ databases">
        <title>Genome sequencing of Nocardioides immobilis CCTCC AB 2017083 for comparison to Nocardioides silvaticus.</title>
        <authorList>
            <person name="Li C."/>
            <person name="Wang G."/>
        </authorList>
    </citation>
    <scope>NUCLEOTIDE SEQUENCE [LARGE SCALE GENOMIC DNA]</scope>
    <source>
        <strain evidence="7 8">CCTCC AB 2017083</strain>
    </source>
</reference>
<dbReference type="EC" id="2.7.7.68" evidence="7"/>
<dbReference type="EMBL" id="QXGH01000040">
    <property type="protein sequence ID" value="RHW23805.1"/>
    <property type="molecule type" value="Genomic_DNA"/>
</dbReference>
<dbReference type="InterPro" id="IPR025877">
    <property type="entry name" value="MobA-like_NTP_Trfase"/>
</dbReference>
<dbReference type="NCBIfam" id="TIGR03552">
    <property type="entry name" value="F420_cofC"/>
    <property type="match status" value="1"/>
</dbReference>
<keyword evidence="2 7" id="KW-0548">Nucleotidyltransferase</keyword>
<dbReference type="AlphaFoldDB" id="A0A417XU27"/>
<keyword evidence="3" id="KW-0547">Nucleotide-binding</keyword>
<dbReference type="InterPro" id="IPR002835">
    <property type="entry name" value="CofC"/>
</dbReference>
<dbReference type="Pfam" id="PF12804">
    <property type="entry name" value="NTP_transf_3"/>
    <property type="match status" value="1"/>
</dbReference>
<dbReference type="SUPFAM" id="SSF53448">
    <property type="entry name" value="Nucleotide-diphospho-sugar transferases"/>
    <property type="match status" value="1"/>
</dbReference>
<keyword evidence="1 7" id="KW-0808">Transferase</keyword>
<dbReference type="PANTHER" id="PTHR40392">
    <property type="entry name" value="2-PHOSPHO-L-LACTATE GUANYLYLTRANSFERASE"/>
    <property type="match status" value="1"/>
</dbReference>
<dbReference type="GO" id="GO:0005525">
    <property type="term" value="F:GTP binding"/>
    <property type="evidence" value="ECO:0007669"/>
    <property type="project" value="UniProtKB-KW"/>
</dbReference>
<feature type="domain" description="MobA-like NTP transferase" evidence="6">
    <location>
        <begin position="106"/>
        <end position="223"/>
    </location>
</feature>
<feature type="compositionally biased region" description="Basic and acidic residues" evidence="5">
    <location>
        <begin position="14"/>
        <end position="27"/>
    </location>
</feature>
<gene>
    <name evidence="7" type="primary">cofC</name>
    <name evidence="7" type="ORF">D0Z08_28105</name>
</gene>
<comment type="caution">
    <text evidence="7">The sequence shown here is derived from an EMBL/GenBank/DDBJ whole genome shotgun (WGS) entry which is preliminary data.</text>
</comment>
<dbReference type="GO" id="GO:0043814">
    <property type="term" value="F:phospholactate guanylyltransferase activity"/>
    <property type="evidence" value="ECO:0007669"/>
    <property type="project" value="UniProtKB-EC"/>
</dbReference>
<dbReference type="InterPro" id="IPR029044">
    <property type="entry name" value="Nucleotide-diphossugar_trans"/>
</dbReference>
<keyword evidence="8" id="KW-1185">Reference proteome</keyword>
<evidence type="ECO:0000256" key="4">
    <source>
        <dbReference type="ARBA" id="ARBA00023134"/>
    </source>
</evidence>
<dbReference type="PANTHER" id="PTHR40392:SF1">
    <property type="entry name" value="2-PHOSPHO-L-LACTATE GUANYLYLTRANSFERASE"/>
    <property type="match status" value="1"/>
</dbReference>
<evidence type="ECO:0000256" key="3">
    <source>
        <dbReference type="ARBA" id="ARBA00022741"/>
    </source>
</evidence>
<evidence type="ECO:0000256" key="5">
    <source>
        <dbReference type="SAM" id="MobiDB-lite"/>
    </source>
</evidence>
<dbReference type="OrthoDB" id="9151145at2"/>
<dbReference type="Gene3D" id="3.90.550.10">
    <property type="entry name" value="Spore Coat Polysaccharide Biosynthesis Protein SpsA, Chain A"/>
    <property type="match status" value="1"/>
</dbReference>
<proteinExistence type="predicted"/>
<sequence>MHAGPQRGSQRPGRHPDGGDHLADGRFHQRIPQGADGARGHGRSGRPSGARTNHALRPTHRCRAEGIVTSWTAIVPIKRLALAKQRLALPGPVRRALAEAFARDVLVAALETPGIDRVLAVCSDASLRRFCRRHGARLVSDWVQTSGDALNISIMRGVSWADRRYPNDHVVVIPSDLPSIDACSLASALEGAVGLDRAFVADAEEYGTSLLMASSPARLIPRYGHGSAALHRAAGHVELTQAPRCLRRDVDDLDGLQEAVGLGVGEFTFSSVSGATGAARMAAAGDRWAGIVSAAAGASASAGSRP</sequence>
<dbReference type="Proteomes" id="UP000283644">
    <property type="component" value="Unassembled WGS sequence"/>
</dbReference>